<dbReference type="Proteomes" id="UP001145021">
    <property type="component" value="Unassembled WGS sequence"/>
</dbReference>
<protein>
    <submittedName>
        <fullName evidence="2">Uncharacterized protein</fullName>
    </submittedName>
</protein>
<comment type="caution">
    <text evidence="2">The sequence shown here is derived from an EMBL/GenBank/DDBJ whole genome shotgun (WGS) entry which is preliminary data.</text>
</comment>
<feature type="compositionally biased region" description="Low complexity" evidence="1">
    <location>
        <begin position="541"/>
        <end position="552"/>
    </location>
</feature>
<name>A0A9W7XJ86_9FUNG</name>
<evidence type="ECO:0000313" key="3">
    <source>
        <dbReference type="Proteomes" id="UP001145021"/>
    </source>
</evidence>
<feature type="compositionally biased region" description="Low complexity" evidence="1">
    <location>
        <begin position="374"/>
        <end position="402"/>
    </location>
</feature>
<sequence length="588" mass="64486">MFQEISRGYLPENYFSDKQVYKRRPPTLQLSQYPNKIEVNLNRDYAILVKKTGAKLQDAFAWMSTHPYIMVYNTAQANVDTGITANIAIEAYECPESRTYAMIAFRVAMTADETTNRIMQSKGESRRGPCPAPITGLLCRSGVNLQSVWQWLSLHRGRLAWLVDEPLISNTVAVIRRPGMQQYSTYDEFNTRRTRNLQQGNREQMSDVSLQQYLSRQLPVSRRRSRESLDSMLPVYEPPPPSIHHSIPEDIRAELEQMNNCSAQIGVIETDADARTTAALEEDEDEEEEEMAMVPVGRVVPSSMPPPYGEVAQETEYGRSFTTHLANAIFGSSSGFVIQNAAAAAAGLLVSSGNSISACMTGARETLPQTQTQTHTSASASPSSSTHSLSSSSSSSIHSNSSENCADNDGRILVERTGGSAMPVPFASTSRMPHAIKDEDALGNLQGAVLTRTFTQSMPALNRQLLSTEDAIAAVEESRRRALITAAMSNSSNSAAVAVTAASAARIAEQQQQRLCDTENVEPRETVTGISFPHDETAGGSSSSNTRSSRLLRSINVHVRRSRLSAKTNPEFGSGHKKSNWLTRLLNI</sequence>
<feature type="region of interest" description="Disordered" evidence="1">
    <location>
        <begin position="526"/>
        <end position="552"/>
    </location>
</feature>
<dbReference type="AlphaFoldDB" id="A0A9W7XJ86"/>
<accession>A0A9W7XJ86</accession>
<feature type="region of interest" description="Disordered" evidence="1">
    <location>
        <begin position="367"/>
        <end position="407"/>
    </location>
</feature>
<keyword evidence="3" id="KW-1185">Reference proteome</keyword>
<evidence type="ECO:0000313" key="2">
    <source>
        <dbReference type="EMBL" id="KAJ1643879.1"/>
    </source>
</evidence>
<reference evidence="2" key="1">
    <citation type="submission" date="2022-07" db="EMBL/GenBank/DDBJ databases">
        <title>Phylogenomic reconstructions and comparative analyses of Kickxellomycotina fungi.</title>
        <authorList>
            <person name="Reynolds N.K."/>
            <person name="Stajich J.E."/>
            <person name="Barry K."/>
            <person name="Grigoriev I.V."/>
            <person name="Crous P."/>
            <person name="Smith M.E."/>
        </authorList>
    </citation>
    <scope>NUCLEOTIDE SEQUENCE</scope>
    <source>
        <strain evidence="2">NBRC 105413</strain>
    </source>
</reference>
<gene>
    <name evidence="2" type="ORF">LPJ64_004391</name>
</gene>
<proteinExistence type="predicted"/>
<dbReference type="EMBL" id="JANBOH010000211">
    <property type="protein sequence ID" value="KAJ1643879.1"/>
    <property type="molecule type" value="Genomic_DNA"/>
</dbReference>
<organism evidence="2 3">
    <name type="scientific">Coemansia asiatica</name>
    <dbReference type="NCBI Taxonomy" id="1052880"/>
    <lineage>
        <taxon>Eukaryota</taxon>
        <taxon>Fungi</taxon>
        <taxon>Fungi incertae sedis</taxon>
        <taxon>Zoopagomycota</taxon>
        <taxon>Kickxellomycotina</taxon>
        <taxon>Kickxellomycetes</taxon>
        <taxon>Kickxellales</taxon>
        <taxon>Kickxellaceae</taxon>
        <taxon>Coemansia</taxon>
    </lineage>
</organism>
<evidence type="ECO:0000256" key="1">
    <source>
        <dbReference type="SAM" id="MobiDB-lite"/>
    </source>
</evidence>